<evidence type="ECO:0000256" key="1">
    <source>
        <dbReference type="SAM" id="Coils"/>
    </source>
</evidence>
<organism evidence="2">
    <name type="scientific">bioreactor metagenome</name>
    <dbReference type="NCBI Taxonomy" id="1076179"/>
    <lineage>
        <taxon>unclassified sequences</taxon>
        <taxon>metagenomes</taxon>
        <taxon>ecological metagenomes</taxon>
    </lineage>
</organism>
<accession>A0A644T3V4</accession>
<proteinExistence type="predicted"/>
<evidence type="ECO:0000313" key="2">
    <source>
        <dbReference type="EMBL" id="MPL61595.1"/>
    </source>
</evidence>
<keyword evidence="1" id="KW-0175">Coiled coil</keyword>
<protein>
    <submittedName>
        <fullName evidence="2">Uncharacterized protein</fullName>
    </submittedName>
</protein>
<dbReference type="AlphaFoldDB" id="A0A644T3V4"/>
<dbReference type="EMBL" id="VSSQ01000015">
    <property type="protein sequence ID" value="MPL61595.1"/>
    <property type="molecule type" value="Genomic_DNA"/>
</dbReference>
<name>A0A644T3V4_9ZZZZ</name>
<sequence>MKEDVRETIEAAREMTGARNILAVFQTAYVMALEGTTRASAGEISAREKKEFDMDITPSNVGQAFCAIGIKSVVSHGKVRYVLNTGELEKICKVAEENCKEMADKMEEALDVYKNLNDRVLGLLERLRDVLDLTSEERELEMKLKRLEEDY</sequence>
<gene>
    <name evidence="2" type="ORF">SDC9_07172</name>
</gene>
<feature type="coiled-coil region" evidence="1">
    <location>
        <begin position="92"/>
        <end position="150"/>
    </location>
</feature>
<reference evidence="2" key="1">
    <citation type="submission" date="2019-08" db="EMBL/GenBank/DDBJ databases">
        <authorList>
            <person name="Kucharzyk K."/>
            <person name="Murdoch R.W."/>
            <person name="Higgins S."/>
            <person name="Loffler F."/>
        </authorList>
    </citation>
    <scope>NUCLEOTIDE SEQUENCE</scope>
</reference>
<comment type="caution">
    <text evidence="2">The sequence shown here is derived from an EMBL/GenBank/DDBJ whole genome shotgun (WGS) entry which is preliminary data.</text>
</comment>